<name>A0A9W9SQR5_9EURO</name>
<keyword evidence="2" id="KW-0645">Protease</keyword>
<comment type="similarity">
    <text evidence="1">Belongs to the peptidase S28 family.</text>
</comment>
<keyword evidence="8" id="KW-1185">Reference proteome</keyword>
<evidence type="ECO:0000256" key="4">
    <source>
        <dbReference type="ARBA" id="ARBA00022801"/>
    </source>
</evidence>
<dbReference type="PANTHER" id="PTHR11010:SF117">
    <property type="entry name" value="SERINE PROTEASE 16"/>
    <property type="match status" value="1"/>
</dbReference>
<evidence type="ECO:0000256" key="3">
    <source>
        <dbReference type="ARBA" id="ARBA00022729"/>
    </source>
</evidence>
<dbReference type="Pfam" id="PF05577">
    <property type="entry name" value="Peptidase_S28"/>
    <property type="match status" value="2"/>
</dbReference>
<keyword evidence="4" id="KW-0378">Hydrolase</keyword>
<dbReference type="AlphaFoldDB" id="A0A9W9SQR5"/>
<comment type="caution">
    <text evidence="7">The sequence shown here is derived from an EMBL/GenBank/DDBJ whole genome shotgun (WGS) entry which is preliminary data.</text>
</comment>
<dbReference type="Proteomes" id="UP001147782">
    <property type="component" value="Unassembled WGS sequence"/>
</dbReference>
<reference evidence="7" key="1">
    <citation type="submission" date="2022-11" db="EMBL/GenBank/DDBJ databases">
        <authorList>
            <person name="Petersen C."/>
        </authorList>
    </citation>
    <scope>NUCLEOTIDE SEQUENCE</scope>
    <source>
        <strain evidence="7">IBT 29864</strain>
    </source>
</reference>
<evidence type="ECO:0000313" key="8">
    <source>
        <dbReference type="Proteomes" id="UP001147782"/>
    </source>
</evidence>
<dbReference type="PANTHER" id="PTHR11010">
    <property type="entry name" value="PROTEASE S28 PRO-X CARBOXYPEPTIDASE-RELATED"/>
    <property type="match status" value="1"/>
</dbReference>
<feature type="signal peptide" evidence="6">
    <location>
        <begin position="1"/>
        <end position="22"/>
    </location>
</feature>
<keyword evidence="5" id="KW-0325">Glycoprotein</keyword>
<dbReference type="GO" id="GO:0017000">
    <property type="term" value="P:antibiotic biosynthetic process"/>
    <property type="evidence" value="ECO:0007669"/>
    <property type="project" value="UniProtKB-ARBA"/>
</dbReference>
<dbReference type="SUPFAM" id="SSF53474">
    <property type="entry name" value="alpha/beta-Hydrolases"/>
    <property type="match status" value="1"/>
</dbReference>
<proteinExistence type="inferred from homology"/>
<dbReference type="GO" id="GO:0008239">
    <property type="term" value="F:dipeptidyl-peptidase activity"/>
    <property type="evidence" value="ECO:0007669"/>
    <property type="project" value="TreeGrafter"/>
</dbReference>
<dbReference type="InterPro" id="IPR008758">
    <property type="entry name" value="Peptidase_S28"/>
</dbReference>
<dbReference type="GO" id="GO:0006508">
    <property type="term" value="P:proteolysis"/>
    <property type="evidence" value="ECO:0007669"/>
    <property type="project" value="UniProtKB-KW"/>
</dbReference>
<sequence>MTRNLSFIATVALSTTVIPAAGSFISPGPIIPNVPSYIFSMPLDHFNASDHRTFNNRYYLNDTYYKPSSPVFFFDYGESGFSPYYAGIFLAESTEQSAVMQLAKRFNGLAIGWEHRYFGSSLPFPMALGNNTPVTPAECYNSADCTHLLIDSPGSYRYMTVEQALEDANYFARNFELPKGRGSYSKSSLTADKTPWIWIGGSYPGARAAFALIRNPKTFFASWASSAPVQWRKNGSAYFNPIERSLPEPCRTDILASVKYADEILSGEHGKRSFKSLQRLLYLAQETISGLNTSFDISGADSLGVRSIAHGLATAVQDGYQSLGPKATTDILCSFMVAYDPTATPENRTSPEMSVLSNPGTRKPNANGLAATYNSSIAFEAYLYGYRHMESALATTDSQVAPDSWDNVADISWN</sequence>
<evidence type="ECO:0000256" key="6">
    <source>
        <dbReference type="SAM" id="SignalP"/>
    </source>
</evidence>
<dbReference type="OrthoDB" id="1735038at2759"/>
<gene>
    <name evidence="7" type="ORF">N7496_003201</name>
</gene>
<feature type="chain" id="PRO_5040869839" evidence="6">
    <location>
        <begin position="23"/>
        <end position="414"/>
    </location>
</feature>
<reference evidence="7" key="2">
    <citation type="journal article" date="2023" name="IMA Fungus">
        <title>Comparative genomic study of the Penicillium genus elucidates a diverse pangenome and 15 lateral gene transfer events.</title>
        <authorList>
            <person name="Petersen C."/>
            <person name="Sorensen T."/>
            <person name="Nielsen M.R."/>
            <person name="Sondergaard T.E."/>
            <person name="Sorensen J.L."/>
            <person name="Fitzpatrick D.A."/>
            <person name="Frisvad J.C."/>
            <person name="Nielsen K.L."/>
        </authorList>
    </citation>
    <scope>NUCLEOTIDE SEQUENCE</scope>
    <source>
        <strain evidence="7">IBT 29864</strain>
    </source>
</reference>
<dbReference type="InterPro" id="IPR029058">
    <property type="entry name" value="AB_hydrolase_fold"/>
</dbReference>
<dbReference type="RefSeq" id="XP_056558344.1">
    <property type="nucleotide sequence ID" value="XM_056696132.1"/>
</dbReference>
<protein>
    <submittedName>
        <fullName evidence="7">Uncharacterized protein</fullName>
    </submittedName>
</protein>
<accession>A0A9W9SQR5</accession>
<evidence type="ECO:0000256" key="5">
    <source>
        <dbReference type="ARBA" id="ARBA00023180"/>
    </source>
</evidence>
<dbReference type="Gene3D" id="3.40.50.1820">
    <property type="entry name" value="alpha/beta hydrolase"/>
    <property type="match status" value="1"/>
</dbReference>
<evidence type="ECO:0000313" key="7">
    <source>
        <dbReference type="EMBL" id="KAJ5380773.1"/>
    </source>
</evidence>
<keyword evidence="3 6" id="KW-0732">Signal</keyword>
<organism evidence="7 8">
    <name type="scientific">Penicillium cataractarum</name>
    <dbReference type="NCBI Taxonomy" id="2100454"/>
    <lineage>
        <taxon>Eukaryota</taxon>
        <taxon>Fungi</taxon>
        <taxon>Dikarya</taxon>
        <taxon>Ascomycota</taxon>
        <taxon>Pezizomycotina</taxon>
        <taxon>Eurotiomycetes</taxon>
        <taxon>Eurotiomycetidae</taxon>
        <taxon>Eurotiales</taxon>
        <taxon>Aspergillaceae</taxon>
        <taxon>Penicillium</taxon>
    </lineage>
</organism>
<dbReference type="GO" id="GO:0070008">
    <property type="term" value="F:serine-type exopeptidase activity"/>
    <property type="evidence" value="ECO:0007669"/>
    <property type="project" value="InterPro"/>
</dbReference>
<dbReference type="GeneID" id="81435309"/>
<evidence type="ECO:0000256" key="2">
    <source>
        <dbReference type="ARBA" id="ARBA00022670"/>
    </source>
</evidence>
<dbReference type="GO" id="GO:0072330">
    <property type="term" value="P:monocarboxylic acid biosynthetic process"/>
    <property type="evidence" value="ECO:0007669"/>
    <property type="project" value="UniProtKB-ARBA"/>
</dbReference>
<evidence type="ECO:0000256" key="1">
    <source>
        <dbReference type="ARBA" id="ARBA00011079"/>
    </source>
</evidence>
<dbReference type="EMBL" id="JAPZBS010000002">
    <property type="protein sequence ID" value="KAJ5380773.1"/>
    <property type="molecule type" value="Genomic_DNA"/>
</dbReference>